<organism evidence="4 5">
    <name type="scientific">Pycnococcus provasolii</name>
    <dbReference type="NCBI Taxonomy" id="41880"/>
    <lineage>
        <taxon>Eukaryota</taxon>
        <taxon>Viridiplantae</taxon>
        <taxon>Chlorophyta</taxon>
        <taxon>Pseudoscourfieldiophyceae</taxon>
        <taxon>Pseudoscourfieldiales</taxon>
        <taxon>Pycnococcaceae</taxon>
        <taxon>Pycnococcus</taxon>
    </lineage>
</organism>
<dbReference type="InterPro" id="IPR003347">
    <property type="entry name" value="JmjC_dom"/>
</dbReference>
<dbReference type="EMBL" id="BNJQ01000006">
    <property type="protein sequence ID" value="GHP03720.1"/>
    <property type="molecule type" value="Genomic_DNA"/>
</dbReference>
<keyword evidence="2" id="KW-0732">Signal</keyword>
<gene>
    <name evidence="4" type="ORF">PPROV_000247500</name>
</gene>
<comment type="similarity">
    <text evidence="1">Belongs to the JARID1 histone demethylase family.</text>
</comment>
<evidence type="ECO:0000256" key="1">
    <source>
        <dbReference type="ARBA" id="ARBA00006801"/>
    </source>
</evidence>
<dbReference type="InterPro" id="IPR041667">
    <property type="entry name" value="Cupin_8"/>
</dbReference>
<comment type="caution">
    <text evidence="4">The sequence shown here is derived from an EMBL/GenBank/DDBJ whole genome shotgun (WGS) entry which is preliminary data.</text>
</comment>
<feature type="signal peptide" evidence="2">
    <location>
        <begin position="1"/>
        <end position="29"/>
    </location>
</feature>
<feature type="domain" description="JmjC" evidence="3">
    <location>
        <begin position="200"/>
        <end position="361"/>
    </location>
</feature>
<evidence type="ECO:0000313" key="5">
    <source>
        <dbReference type="Proteomes" id="UP000660262"/>
    </source>
</evidence>
<name>A0A830HCY3_9CHLO</name>
<feature type="chain" id="PRO_5032731636" description="JmjC domain-containing protein" evidence="2">
    <location>
        <begin position="30"/>
        <end position="390"/>
    </location>
</feature>
<reference evidence="4" key="1">
    <citation type="submission" date="2020-10" db="EMBL/GenBank/DDBJ databases">
        <title>Unveiling of a novel bifunctional photoreceptor, Dualchrome1, isolated from a cosmopolitan green alga.</title>
        <authorList>
            <person name="Suzuki S."/>
            <person name="Kawachi M."/>
        </authorList>
    </citation>
    <scope>NUCLEOTIDE SEQUENCE</scope>
    <source>
        <strain evidence="4">NIES 2893</strain>
    </source>
</reference>
<dbReference type="PROSITE" id="PS51184">
    <property type="entry name" value="JMJC"/>
    <property type="match status" value="1"/>
</dbReference>
<accession>A0A830HCY3</accession>
<dbReference type="Proteomes" id="UP000660262">
    <property type="component" value="Unassembled WGS sequence"/>
</dbReference>
<dbReference type="PANTHER" id="PTHR12461">
    <property type="entry name" value="HYPOXIA-INDUCIBLE FACTOR 1 ALPHA INHIBITOR-RELATED"/>
    <property type="match status" value="1"/>
</dbReference>
<dbReference type="PANTHER" id="PTHR12461:SF105">
    <property type="entry name" value="HYPOXIA-INDUCIBLE FACTOR 1-ALPHA INHIBITOR"/>
    <property type="match status" value="1"/>
</dbReference>
<evidence type="ECO:0000256" key="2">
    <source>
        <dbReference type="SAM" id="SignalP"/>
    </source>
</evidence>
<evidence type="ECO:0000313" key="4">
    <source>
        <dbReference type="EMBL" id="GHP03720.1"/>
    </source>
</evidence>
<proteinExistence type="inferred from homology"/>
<dbReference type="OrthoDB" id="415358at2759"/>
<evidence type="ECO:0000259" key="3">
    <source>
        <dbReference type="PROSITE" id="PS51184"/>
    </source>
</evidence>
<dbReference type="Gene3D" id="2.60.120.10">
    <property type="entry name" value="Jelly Rolls"/>
    <property type="match status" value="1"/>
</dbReference>
<sequence length="390" mass="42606">MSSSSRSRGYLALALALSVLLTCTTAAAAAAAAAWKTHAAGPARGAPLVDTWQTRLDEDAAAREPWQKKTWSCPGQAADALQAAAADKRGTADTYVFEVEDAVDNMPKPNELADVVGAHQAPALLRKAAMCNEIAMRLSLESMRMHMAHEGDIDVYTSMPMANEDARRMTFSSFLRRAANGERVYVTGAPIAEHLFKPISEHAYGFAERVLAPMGLNTHVQDIEIFVQAGNTATEKQNVAVTPLHRDQVSSLLLNVFGSKQVRLFSPRMRKHLYPTRDPNDGTWGSERSKLPAPLDDGVMASLFPCYENARSTLVTLHPGDALLIPEGWWHEVTTYGASVAISFRYDDAGAESAHEAARRAGDAQWTCNSHELRRGANAGWDGQRRDEEF</sequence>
<dbReference type="InterPro" id="IPR014710">
    <property type="entry name" value="RmlC-like_jellyroll"/>
</dbReference>
<dbReference type="AlphaFoldDB" id="A0A830HCY3"/>
<protein>
    <recommendedName>
        <fullName evidence="3">JmjC domain-containing protein</fullName>
    </recommendedName>
</protein>
<keyword evidence="5" id="KW-1185">Reference proteome</keyword>
<dbReference type="Pfam" id="PF13621">
    <property type="entry name" value="Cupin_8"/>
    <property type="match status" value="1"/>
</dbReference>
<dbReference type="SUPFAM" id="SSF51197">
    <property type="entry name" value="Clavaminate synthase-like"/>
    <property type="match status" value="1"/>
</dbReference>